<evidence type="ECO:0000313" key="1">
    <source>
        <dbReference type="EMBL" id="UVI40131.1"/>
    </source>
</evidence>
<keyword evidence="2" id="KW-1185">Reference proteome</keyword>
<evidence type="ECO:0000313" key="2">
    <source>
        <dbReference type="Proteomes" id="UP001065265"/>
    </source>
</evidence>
<dbReference type="InterPro" id="IPR021251">
    <property type="entry name" value="DUF2793"/>
</dbReference>
<dbReference type="Proteomes" id="UP001065265">
    <property type="component" value="Chromosome"/>
</dbReference>
<sequence>MPAGQAQKEAFINEALARIDILLHPAFVFEASTPPADPEAGSTYLVAQNATDDWSERTGALAAWTGSAWIFVSPRSGMIARDLSSGQTLNYDGEWRRTAAPPEPEGGHTIDAECRASLLALLDTLRSLGIFSS</sequence>
<dbReference type="EMBL" id="CP092471">
    <property type="protein sequence ID" value="UVI40131.1"/>
    <property type="molecule type" value="Genomic_DNA"/>
</dbReference>
<reference evidence="1" key="1">
    <citation type="submission" date="2022-02" db="EMBL/GenBank/DDBJ databases">
        <title>Qipengyuania spongiae sp. nov., isolated from marine sponge.</title>
        <authorList>
            <person name="Li Z."/>
            <person name="Zhang M."/>
        </authorList>
    </citation>
    <scope>NUCLEOTIDE SEQUENCE</scope>
    <source>
        <strain evidence="1">PHS-Z21</strain>
    </source>
</reference>
<organism evidence="1 2">
    <name type="scientific">Qipengyuania spongiae</name>
    <dbReference type="NCBI Taxonomy" id="2909673"/>
    <lineage>
        <taxon>Bacteria</taxon>
        <taxon>Pseudomonadati</taxon>
        <taxon>Pseudomonadota</taxon>
        <taxon>Alphaproteobacteria</taxon>
        <taxon>Sphingomonadales</taxon>
        <taxon>Erythrobacteraceae</taxon>
        <taxon>Qipengyuania</taxon>
    </lineage>
</organism>
<dbReference type="Pfam" id="PF10983">
    <property type="entry name" value="DUF2793"/>
    <property type="match status" value="1"/>
</dbReference>
<protein>
    <submittedName>
        <fullName evidence="1">DUF2793 domain-containing protein</fullName>
    </submittedName>
</protein>
<proteinExistence type="predicted"/>
<accession>A0ABY5T484</accession>
<gene>
    <name evidence="1" type="ORF">L1F33_04025</name>
</gene>
<dbReference type="RefSeq" id="WP_265560142.1">
    <property type="nucleotide sequence ID" value="NZ_CP092471.1"/>
</dbReference>
<name>A0ABY5T484_9SPHN</name>